<evidence type="ECO:0000256" key="6">
    <source>
        <dbReference type="ARBA" id="ARBA00022676"/>
    </source>
</evidence>
<evidence type="ECO:0000256" key="4">
    <source>
        <dbReference type="ARBA" id="ARBA00022516"/>
    </source>
</evidence>
<dbReference type="GO" id="GO:0009245">
    <property type="term" value="P:lipid A biosynthetic process"/>
    <property type="evidence" value="ECO:0007669"/>
    <property type="project" value="UniProtKB-KW"/>
</dbReference>
<dbReference type="GO" id="GO:0005543">
    <property type="term" value="F:phospholipid binding"/>
    <property type="evidence" value="ECO:0007669"/>
    <property type="project" value="TreeGrafter"/>
</dbReference>
<dbReference type="GO" id="GO:0008915">
    <property type="term" value="F:lipid-A-disaccharide synthase activity"/>
    <property type="evidence" value="ECO:0007669"/>
    <property type="project" value="UniProtKB-EC"/>
</dbReference>
<evidence type="ECO:0000256" key="8">
    <source>
        <dbReference type="ARBA" id="ARBA00023098"/>
    </source>
</evidence>
<accession>S0EZS6</accession>
<evidence type="ECO:0000313" key="12">
    <source>
        <dbReference type="Proteomes" id="UP000014227"/>
    </source>
</evidence>
<dbReference type="PANTHER" id="PTHR30372:SF4">
    <property type="entry name" value="LIPID-A-DISACCHARIDE SYNTHASE, MITOCHONDRIAL-RELATED"/>
    <property type="match status" value="1"/>
</dbReference>
<evidence type="ECO:0000256" key="9">
    <source>
        <dbReference type="ARBA" id="ARBA00048975"/>
    </source>
</evidence>
<name>S0EZS6_CHTCT</name>
<dbReference type="KEGG" id="ccz:CCALI_02228"/>
<dbReference type="HOGENOM" id="CLU_036577_3_1_0"/>
<dbReference type="PANTHER" id="PTHR30372">
    <property type="entry name" value="LIPID-A-DISACCHARIDE SYNTHASE"/>
    <property type="match status" value="1"/>
</dbReference>
<keyword evidence="12" id="KW-1185">Reference proteome</keyword>
<protein>
    <recommendedName>
        <fullName evidence="3">Lipid-A-disaccharide synthase</fullName>
        <ecNumber evidence="2">2.4.1.182</ecNumber>
    </recommendedName>
</protein>
<gene>
    <name evidence="11" type="ORF">CCALI_02228</name>
</gene>
<comment type="function">
    <text evidence="1">Condensation of UDP-2,3-diacylglucosamine and 2,3-diacylglucosamine-1-phosphate to form lipid A disaccharide, a precursor of lipid A, a phosphorylated glycolipid that anchors the lipopolysaccharide to the outer membrane of the cell.</text>
</comment>
<evidence type="ECO:0000313" key="11">
    <source>
        <dbReference type="EMBL" id="CCW36035.1"/>
    </source>
</evidence>
<dbReference type="Proteomes" id="UP000014227">
    <property type="component" value="Chromosome I"/>
</dbReference>
<evidence type="ECO:0000256" key="7">
    <source>
        <dbReference type="ARBA" id="ARBA00022679"/>
    </source>
</evidence>
<keyword evidence="6" id="KW-0328">Glycosyltransferase</keyword>
<dbReference type="PATRIC" id="fig|1303518.3.peg.2314"/>
<dbReference type="AlphaFoldDB" id="S0EZS6"/>
<evidence type="ECO:0000256" key="3">
    <source>
        <dbReference type="ARBA" id="ARBA00020902"/>
    </source>
</evidence>
<sequence>MEIAILTGEPSGDLAGASLARALRELDPEVKLWGLGSRTMAEAGVELLADSASWSAIGIVASLPKIPLLALKIAPKLRKTLAHRRPEIVVFIDFGAFNVRMARYCQQIGLKTLYYIPPGCWRRATALREDIAHLVHGIALPFPWGQERYRQGKARVFYVGHPLLDRVSPSTTRDAFAKSLGLDPHAPLIGLLPGSRLHEVNNLLPTLLEAIPLIAREVPKAQFAVAVAPTLSLEYVQNLIRKHPIAHHYTAERRPDNVQERAHRSKSLPNALPQPALATQGGALIGSPKLSQKEWRPQVAMPASPPLVLTQGSTYDLMAHADLLLVCSGTATLEAAVLQTPMIVLYRVSKWMELEYRLRRMDKKVQEIKYIALPNILADRSIVPELIQQQATPQTIAERAVNLLTDLCARKQMRQALLDVRNLLGEPGASARTARIALALACNINDALPSEDTEIGFHA</sequence>
<keyword evidence="5" id="KW-0441">Lipid A biosynthesis</keyword>
<proteinExistence type="predicted"/>
<dbReference type="GO" id="GO:0016020">
    <property type="term" value="C:membrane"/>
    <property type="evidence" value="ECO:0007669"/>
    <property type="project" value="GOC"/>
</dbReference>
<comment type="catalytic activity">
    <reaction evidence="9">
        <text>a lipid X + a UDP-2-N,3-O-bis[(3R)-3-hydroxyacyl]-alpha-D-glucosamine = a lipid A disaccharide + UDP + H(+)</text>
        <dbReference type="Rhea" id="RHEA:67828"/>
        <dbReference type="ChEBI" id="CHEBI:15378"/>
        <dbReference type="ChEBI" id="CHEBI:58223"/>
        <dbReference type="ChEBI" id="CHEBI:137748"/>
        <dbReference type="ChEBI" id="CHEBI:176338"/>
        <dbReference type="ChEBI" id="CHEBI:176343"/>
        <dbReference type="EC" id="2.4.1.182"/>
    </reaction>
</comment>
<reference evidence="12" key="1">
    <citation type="submission" date="2013-03" db="EMBL/GenBank/DDBJ databases">
        <title>Genome sequence of Chthonomonas calidirosea, the first sequenced genome from the Armatimonadetes phylum (formally candidate division OP10).</title>
        <authorList>
            <person name="Lee K.C.Y."/>
            <person name="Morgan X.C."/>
            <person name="Dunfield P.F."/>
            <person name="Tamas I."/>
            <person name="Houghton K.M."/>
            <person name="Vyssotski M."/>
            <person name="Ryan J.L.J."/>
            <person name="Lagutin K."/>
            <person name="McDonald I.R."/>
            <person name="Stott M.B."/>
        </authorList>
    </citation>
    <scope>NUCLEOTIDE SEQUENCE [LARGE SCALE GENOMIC DNA]</scope>
    <source>
        <strain evidence="12">DSM 23976 / ICMP 18418 / T49</strain>
    </source>
</reference>
<keyword evidence="4" id="KW-0444">Lipid biosynthesis</keyword>
<evidence type="ECO:0000256" key="2">
    <source>
        <dbReference type="ARBA" id="ARBA00012687"/>
    </source>
</evidence>
<dbReference type="EMBL" id="HF951689">
    <property type="protein sequence ID" value="CCW36035.1"/>
    <property type="molecule type" value="Genomic_DNA"/>
</dbReference>
<dbReference type="SUPFAM" id="SSF53756">
    <property type="entry name" value="UDP-Glycosyltransferase/glycogen phosphorylase"/>
    <property type="match status" value="2"/>
</dbReference>
<dbReference type="RefSeq" id="WP_016483555.1">
    <property type="nucleotide sequence ID" value="NC_021487.1"/>
</dbReference>
<keyword evidence="8" id="KW-0443">Lipid metabolism</keyword>
<organism evidence="11 12">
    <name type="scientific">Chthonomonas calidirosea (strain DSM 23976 / ICMP 18418 / T49)</name>
    <dbReference type="NCBI Taxonomy" id="1303518"/>
    <lineage>
        <taxon>Bacteria</taxon>
        <taxon>Bacillati</taxon>
        <taxon>Armatimonadota</taxon>
        <taxon>Chthonomonadia</taxon>
        <taxon>Chthonomonadales</taxon>
        <taxon>Chthonomonadaceae</taxon>
        <taxon>Chthonomonas</taxon>
    </lineage>
</organism>
<keyword evidence="7" id="KW-0808">Transferase</keyword>
<dbReference type="eggNOG" id="COG0763">
    <property type="taxonomic scope" value="Bacteria"/>
</dbReference>
<evidence type="ECO:0000256" key="10">
    <source>
        <dbReference type="SAM" id="MobiDB-lite"/>
    </source>
</evidence>
<dbReference type="InParanoid" id="S0EZS6"/>
<evidence type="ECO:0000256" key="1">
    <source>
        <dbReference type="ARBA" id="ARBA00002056"/>
    </source>
</evidence>
<feature type="region of interest" description="Disordered" evidence="10">
    <location>
        <begin position="247"/>
        <end position="274"/>
    </location>
</feature>
<dbReference type="STRING" id="454171.CP488_01866"/>
<dbReference type="InterPro" id="IPR003835">
    <property type="entry name" value="Glyco_trans_19"/>
</dbReference>
<dbReference type="Pfam" id="PF02684">
    <property type="entry name" value="LpxB"/>
    <property type="match status" value="2"/>
</dbReference>
<dbReference type="EC" id="2.4.1.182" evidence="2"/>
<evidence type="ECO:0000256" key="5">
    <source>
        <dbReference type="ARBA" id="ARBA00022556"/>
    </source>
</evidence>
<dbReference type="OrthoDB" id="9801642at2"/>
<feature type="compositionally biased region" description="Basic and acidic residues" evidence="10">
    <location>
        <begin position="249"/>
        <end position="262"/>
    </location>
</feature>